<dbReference type="PANTHER" id="PTHR33269">
    <property type="entry name" value="NADH-UBIQUINONE OXIDOREDUCTASE CHAIN 6"/>
    <property type="match status" value="1"/>
</dbReference>
<keyword evidence="2" id="KW-1133">Transmembrane helix</keyword>
<keyword evidence="2" id="KW-0874">Quinone</keyword>
<keyword evidence="5" id="KW-1185">Reference proteome</keyword>
<dbReference type="Proteomes" id="UP000259030">
    <property type="component" value="Chromosome"/>
</dbReference>
<evidence type="ECO:0000256" key="2">
    <source>
        <dbReference type="RuleBase" id="RU004429"/>
    </source>
</evidence>
<dbReference type="KEGG" id="dfc:DFI_11995"/>
<accession>A0A221SZW9</accession>
<comment type="function">
    <text evidence="2">NDH-1 shuttles electrons from NADH, via FMN and iron-sulfur (Fe-S) centers, to quinones in the respiratory chain. Couples the redox reaction to proton translocation (for every two electrons transferred, four hydrogen ions are translocated across the cytoplasmic membrane), and thus conserves the redox energy in a proton gradient.</text>
</comment>
<keyword evidence="2" id="KW-1003">Cell membrane</keyword>
<dbReference type="GO" id="GO:0005886">
    <property type="term" value="C:plasma membrane"/>
    <property type="evidence" value="ECO:0007669"/>
    <property type="project" value="UniProtKB-SubCell"/>
</dbReference>
<dbReference type="InterPro" id="IPR042106">
    <property type="entry name" value="Nuo/plastoQ_OxRdtase_6_NuoJ"/>
</dbReference>
<feature type="transmembrane region" description="Helical" evidence="2">
    <location>
        <begin position="92"/>
        <end position="111"/>
    </location>
</feature>
<dbReference type="RefSeq" id="WP_027463462.1">
    <property type="nucleotide sequence ID" value="NZ_CP021081.1"/>
</dbReference>
<gene>
    <name evidence="4" type="ORF">DFI_11995</name>
</gene>
<keyword evidence="2" id="KW-0472">Membrane</keyword>
<name>A0A221SZW9_9DEIO</name>
<dbReference type="AlphaFoldDB" id="A0A221SZW9"/>
<protein>
    <recommendedName>
        <fullName evidence="2">NADH-quinone oxidoreductase subunit J</fullName>
        <ecNumber evidence="2">7.1.1.-</ecNumber>
    </recommendedName>
</protein>
<dbReference type="Pfam" id="PF00499">
    <property type="entry name" value="Oxidored_q3"/>
    <property type="match status" value="1"/>
</dbReference>
<reference evidence="4 5" key="1">
    <citation type="submission" date="2017-05" db="EMBL/GenBank/DDBJ databases">
        <title>The complete genome sequence of Deinococcus ficus isolated from the rhizosphere of the Ficus religiosa L. in Taiwan.</title>
        <authorList>
            <person name="Wu K.-M."/>
            <person name="Liao T.-L."/>
            <person name="Liu Y.-M."/>
            <person name="Young C.-C."/>
            <person name="Tsai S.-F."/>
        </authorList>
    </citation>
    <scope>NUCLEOTIDE SEQUENCE [LARGE SCALE GENOMIC DNA]</scope>
    <source>
        <strain evidence="4 5">CC-FR2-10</strain>
    </source>
</reference>
<feature type="transmembrane region" description="Helical" evidence="2">
    <location>
        <begin position="140"/>
        <end position="162"/>
    </location>
</feature>
<dbReference type="EMBL" id="CP021081">
    <property type="protein sequence ID" value="ASN82208.1"/>
    <property type="molecule type" value="Genomic_DNA"/>
</dbReference>
<comment type="similarity">
    <text evidence="1 2">Belongs to the complex I subunit 6 family.</text>
</comment>
<feature type="transmembrane region" description="Helical" evidence="2">
    <location>
        <begin position="29"/>
        <end position="51"/>
    </location>
</feature>
<feature type="region of interest" description="Disordered" evidence="3">
    <location>
        <begin position="170"/>
        <end position="203"/>
    </location>
</feature>
<keyword evidence="2" id="KW-0520">NAD</keyword>
<evidence type="ECO:0000256" key="3">
    <source>
        <dbReference type="SAM" id="MobiDB-lite"/>
    </source>
</evidence>
<dbReference type="GO" id="GO:0008137">
    <property type="term" value="F:NADH dehydrogenase (ubiquinone) activity"/>
    <property type="evidence" value="ECO:0007669"/>
    <property type="project" value="UniProtKB-UniRule"/>
</dbReference>
<dbReference type="GO" id="GO:0048038">
    <property type="term" value="F:quinone binding"/>
    <property type="evidence" value="ECO:0007669"/>
    <property type="project" value="UniProtKB-UniRule"/>
</dbReference>
<sequence>MMVAFILLGALALVGGVLTIAARNAVHAALGLVFTLLCVAGLFATMSASFLSATQVIVYAGAIMVLFLFVIMMLNANAPVTGQDPVPLVRELAGIGGALLAGALVVLAFTFKDPQPLAQGAEALREGSAGAVGENLLTRFLLPFEAVSILLLIAIIGAVALVQRPAAQPDGLPDDETAELPAGTAAPVTALTPTINTPGEVRA</sequence>
<evidence type="ECO:0000313" key="4">
    <source>
        <dbReference type="EMBL" id="ASN82208.1"/>
    </source>
</evidence>
<evidence type="ECO:0000256" key="1">
    <source>
        <dbReference type="ARBA" id="ARBA00005698"/>
    </source>
</evidence>
<comment type="caution">
    <text evidence="2">Lacks conserved residue(s) required for the propagation of feature annotation.</text>
</comment>
<proteinExistence type="inferred from homology"/>
<organism evidence="4 5">
    <name type="scientific">Deinococcus ficus</name>
    <dbReference type="NCBI Taxonomy" id="317577"/>
    <lineage>
        <taxon>Bacteria</taxon>
        <taxon>Thermotogati</taxon>
        <taxon>Deinococcota</taxon>
        <taxon>Deinococci</taxon>
        <taxon>Deinococcales</taxon>
        <taxon>Deinococcaceae</taxon>
        <taxon>Deinococcus</taxon>
    </lineage>
</organism>
<dbReference type="Gene3D" id="1.20.120.1200">
    <property type="entry name" value="NADH-ubiquinone/plastoquinone oxidoreductase chain 6, subunit NuoJ"/>
    <property type="match status" value="1"/>
</dbReference>
<dbReference type="STRING" id="317577.GCA_000419625_01527"/>
<evidence type="ECO:0000313" key="5">
    <source>
        <dbReference type="Proteomes" id="UP000259030"/>
    </source>
</evidence>
<keyword evidence="2" id="KW-0812">Transmembrane</keyword>
<dbReference type="InterPro" id="IPR001457">
    <property type="entry name" value="NADH_UbQ/plastoQ_OxRdtase_su6"/>
</dbReference>
<dbReference type="EC" id="7.1.1.-" evidence="2"/>
<comment type="catalytic activity">
    <reaction evidence="2">
        <text>a quinone + NADH + 5 H(+)(in) = a quinol + NAD(+) + 4 H(+)(out)</text>
        <dbReference type="Rhea" id="RHEA:57888"/>
        <dbReference type="ChEBI" id="CHEBI:15378"/>
        <dbReference type="ChEBI" id="CHEBI:24646"/>
        <dbReference type="ChEBI" id="CHEBI:57540"/>
        <dbReference type="ChEBI" id="CHEBI:57945"/>
        <dbReference type="ChEBI" id="CHEBI:132124"/>
    </reaction>
</comment>
<feature type="transmembrane region" description="Helical" evidence="2">
    <location>
        <begin position="58"/>
        <end position="80"/>
    </location>
</feature>
<comment type="subcellular location">
    <subcellularLocation>
        <location evidence="2">Cell membrane</location>
        <topology evidence="2">Multi-pass membrane protein</topology>
    </subcellularLocation>
</comment>
<dbReference type="PANTHER" id="PTHR33269:SF17">
    <property type="entry name" value="NADH-UBIQUINONE OXIDOREDUCTASE CHAIN 6"/>
    <property type="match status" value="1"/>
</dbReference>